<proteinExistence type="predicted"/>
<evidence type="ECO:0000313" key="2">
    <source>
        <dbReference type="Proteomes" id="UP001632038"/>
    </source>
</evidence>
<dbReference type="Proteomes" id="UP001632038">
    <property type="component" value="Unassembled WGS sequence"/>
</dbReference>
<organism evidence="1 2">
    <name type="scientific">Castilleja foliolosa</name>
    <dbReference type="NCBI Taxonomy" id="1961234"/>
    <lineage>
        <taxon>Eukaryota</taxon>
        <taxon>Viridiplantae</taxon>
        <taxon>Streptophyta</taxon>
        <taxon>Embryophyta</taxon>
        <taxon>Tracheophyta</taxon>
        <taxon>Spermatophyta</taxon>
        <taxon>Magnoliopsida</taxon>
        <taxon>eudicotyledons</taxon>
        <taxon>Gunneridae</taxon>
        <taxon>Pentapetalae</taxon>
        <taxon>asterids</taxon>
        <taxon>lamiids</taxon>
        <taxon>Lamiales</taxon>
        <taxon>Orobanchaceae</taxon>
        <taxon>Pedicularideae</taxon>
        <taxon>Castillejinae</taxon>
        <taxon>Castilleja</taxon>
    </lineage>
</organism>
<sequence>MASSLFDGVMEFPAWVNGDESCVSDVCGGHGRLGACVQLNLQLQLKDDFIAVIKNAMIS</sequence>
<protein>
    <submittedName>
        <fullName evidence="1">Uncharacterized protein</fullName>
    </submittedName>
</protein>
<evidence type="ECO:0000313" key="1">
    <source>
        <dbReference type="EMBL" id="KAL3646292.1"/>
    </source>
</evidence>
<dbReference type="AlphaFoldDB" id="A0ABD3DXH7"/>
<keyword evidence="2" id="KW-1185">Reference proteome</keyword>
<accession>A0ABD3DXH7</accession>
<reference evidence="2" key="1">
    <citation type="journal article" date="2024" name="IScience">
        <title>Strigolactones Initiate the Formation of Haustorium-like Structures in Castilleja.</title>
        <authorList>
            <person name="Buerger M."/>
            <person name="Peterson D."/>
            <person name="Chory J."/>
        </authorList>
    </citation>
    <scope>NUCLEOTIDE SEQUENCE [LARGE SCALE GENOMIC DNA]</scope>
</reference>
<gene>
    <name evidence="1" type="ORF">CASFOL_011472</name>
</gene>
<comment type="caution">
    <text evidence="1">The sequence shown here is derived from an EMBL/GenBank/DDBJ whole genome shotgun (WGS) entry which is preliminary data.</text>
</comment>
<name>A0ABD3DXH7_9LAMI</name>
<dbReference type="EMBL" id="JAVIJP010000013">
    <property type="protein sequence ID" value="KAL3646292.1"/>
    <property type="molecule type" value="Genomic_DNA"/>
</dbReference>